<accession>A0A4R3KJJ2</accession>
<evidence type="ECO:0000313" key="2">
    <source>
        <dbReference type="Proteomes" id="UP000295807"/>
    </source>
</evidence>
<dbReference type="RefSeq" id="WP_132130778.1">
    <property type="nucleotide sequence ID" value="NZ_CP042432.1"/>
</dbReference>
<dbReference type="EMBL" id="SMAD01000025">
    <property type="protein sequence ID" value="TCS83911.1"/>
    <property type="molecule type" value="Genomic_DNA"/>
</dbReference>
<dbReference type="Proteomes" id="UP000295807">
    <property type="component" value="Unassembled WGS sequence"/>
</dbReference>
<sequence>MKKFISIIFILCSLYSHSQTWDELIYQGKQERANGNFEKAGELIAKGADLKGTDNFEHYYYAAIMYANANKLDSSFKWLEKCIDAGMYDWARWQRNKRLKALHPDPRWSALKDKMQEAERKHTAALSHPVLRTELKQMWKNDQDLVGKWDEQRKIVDRNTVRLNEIIEQYGWPTRAMIGKDGAWMAWAIAQHSHDLDFQKKCLKLLEGNLQTADAEPVLYAELYDRICRNTGQKQRYGMAIIEENGIKKFYPIEQESAVDKRRRSIGLQPIKVYANENFVGYDK</sequence>
<proteinExistence type="predicted"/>
<keyword evidence="2" id="KW-1185">Reference proteome</keyword>
<organism evidence="1 2">
    <name type="scientific">Anseongella ginsenosidimutans</name>
    <dbReference type="NCBI Taxonomy" id="496056"/>
    <lineage>
        <taxon>Bacteria</taxon>
        <taxon>Pseudomonadati</taxon>
        <taxon>Bacteroidota</taxon>
        <taxon>Sphingobacteriia</taxon>
        <taxon>Sphingobacteriales</taxon>
        <taxon>Sphingobacteriaceae</taxon>
        <taxon>Anseongella</taxon>
    </lineage>
</organism>
<dbReference type="SUPFAM" id="SSF81901">
    <property type="entry name" value="HCP-like"/>
    <property type="match status" value="1"/>
</dbReference>
<name>A0A4R3KJJ2_9SPHI</name>
<comment type="caution">
    <text evidence="1">The sequence shown here is derived from an EMBL/GenBank/DDBJ whole genome shotgun (WGS) entry which is preliminary data.</text>
</comment>
<dbReference type="OrthoDB" id="1164858at2"/>
<dbReference type="AlphaFoldDB" id="A0A4R3KJJ2"/>
<reference evidence="1 2" key="1">
    <citation type="submission" date="2019-03" db="EMBL/GenBank/DDBJ databases">
        <title>Genomic Encyclopedia of Type Strains, Phase IV (KMG-IV): sequencing the most valuable type-strain genomes for metagenomic binning, comparative biology and taxonomic classification.</title>
        <authorList>
            <person name="Goeker M."/>
        </authorList>
    </citation>
    <scope>NUCLEOTIDE SEQUENCE [LARGE SCALE GENOMIC DNA]</scope>
    <source>
        <strain evidence="1 2">DSM 21100</strain>
    </source>
</reference>
<gene>
    <name evidence="1" type="ORF">EDD80_1252</name>
</gene>
<dbReference type="Pfam" id="PF20329">
    <property type="entry name" value="DUF6624"/>
    <property type="match status" value="1"/>
</dbReference>
<evidence type="ECO:0000313" key="1">
    <source>
        <dbReference type="EMBL" id="TCS83911.1"/>
    </source>
</evidence>
<dbReference type="InterPro" id="IPR046732">
    <property type="entry name" value="DUF6624"/>
</dbReference>
<protein>
    <submittedName>
        <fullName evidence="1">Uncharacterized protein</fullName>
    </submittedName>
</protein>